<comment type="caution">
    <text evidence="6">The sequence shown here is derived from an EMBL/GenBank/DDBJ whole genome shotgun (WGS) entry which is preliminary data.</text>
</comment>
<evidence type="ECO:0000256" key="5">
    <source>
        <dbReference type="ARBA" id="ARBA00023172"/>
    </source>
</evidence>
<evidence type="ECO:0000256" key="1">
    <source>
        <dbReference type="ARBA" id="ARBA00002190"/>
    </source>
</evidence>
<dbReference type="OrthoDB" id="9998902at2"/>
<evidence type="ECO:0000256" key="4">
    <source>
        <dbReference type="ARBA" id="ARBA00023125"/>
    </source>
</evidence>
<evidence type="ECO:0000313" key="7">
    <source>
        <dbReference type="Proteomes" id="UP000294947"/>
    </source>
</evidence>
<dbReference type="EMBL" id="SMKW01000115">
    <property type="protein sequence ID" value="TDD36031.1"/>
    <property type="molecule type" value="Genomic_DNA"/>
</dbReference>
<reference evidence="6 7" key="1">
    <citation type="submission" date="2019-03" db="EMBL/GenBank/DDBJ databases">
        <title>Draft genome sequences of novel Actinobacteria.</title>
        <authorList>
            <person name="Sahin N."/>
            <person name="Ay H."/>
            <person name="Saygin H."/>
        </authorList>
    </citation>
    <scope>NUCLEOTIDE SEQUENCE [LARGE SCALE GENOMIC DNA]</scope>
    <source>
        <strain evidence="6 7">7K502</strain>
    </source>
</reference>
<evidence type="ECO:0000313" key="6">
    <source>
        <dbReference type="EMBL" id="TDD36031.1"/>
    </source>
</evidence>
<dbReference type="Proteomes" id="UP000294947">
    <property type="component" value="Unassembled WGS sequence"/>
</dbReference>
<name>A0A4R4XWD5_9PSEU</name>
<comment type="similarity">
    <text evidence="2">Belongs to the transposase mutator family.</text>
</comment>
<keyword evidence="4" id="KW-0238">DNA-binding</keyword>
<sequence length="40" mass="4352">MVTAQKCVVNLARSNLRYASRTHWSAITKALATVYTAPTG</sequence>
<dbReference type="GO" id="GO:0004803">
    <property type="term" value="F:transposase activity"/>
    <property type="evidence" value="ECO:0007669"/>
    <property type="project" value="InterPro"/>
</dbReference>
<dbReference type="RefSeq" id="WP_132494464.1">
    <property type="nucleotide sequence ID" value="NZ_SMKW01000115.1"/>
</dbReference>
<organism evidence="6 7">
    <name type="scientific">Saccharopolyspora elongata</name>
    <dbReference type="NCBI Taxonomy" id="2530387"/>
    <lineage>
        <taxon>Bacteria</taxon>
        <taxon>Bacillati</taxon>
        <taxon>Actinomycetota</taxon>
        <taxon>Actinomycetes</taxon>
        <taxon>Pseudonocardiales</taxon>
        <taxon>Pseudonocardiaceae</taxon>
        <taxon>Saccharopolyspora</taxon>
    </lineage>
</organism>
<evidence type="ECO:0008006" key="8">
    <source>
        <dbReference type="Google" id="ProtNLM"/>
    </source>
</evidence>
<accession>A0A4R4XWD5</accession>
<keyword evidence="5" id="KW-0233">DNA recombination</keyword>
<protein>
    <recommendedName>
        <fullName evidence="8">Transposase</fullName>
    </recommendedName>
</protein>
<dbReference type="GO" id="GO:0006313">
    <property type="term" value="P:DNA transposition"/>
    <property type="evidence" value="ECO:0007669"/>
    <property type="project" value="InterPro"/>
</dbReference>
<keyword evidence="7" id="KW-1185">Reference proteome</keyword>
<dbReference type="AlphaFoldDB" id="A0A4R4XWD5"/>
<keyword evidence="3" id="KW-0815">Transposition</keyword>
<evidence type="ECO:0000256" key="2">
    <source>
        <dbReference type="ARBA" id="ARBA00010961"/>
    </source>
</evidence>
<dbReference type="InterPro" id="IPR001207">
    <property type="entry name" value="Transposase_mutator"/>
</dbReference>
<dbReference type="Pfam" id="PF00872">
    <property type="entry name" value="Transposase_mut"/>
    <property type="match status" value="1"/>
</dbReference>
<evidence type="ECO:0000256" key="3">
    <source>
        <dbReference type="ARBA" id="ARBA00022578"/>
    </source>
</evidence>
<gene>
    <name evidence="6" type="ORF">E1288_42485</name>
</gene>
<proteinExistence type="inferred from homology"/>
<comment type="function">
    <text evidence="1">Required for the transposition of the insertion element.</text>
</comment>
<dbReference type="GO" id="GO:0003677">
    <property type="term" value="F:DNA binding"/>
    <property type="evidence" value="ECO:0007669"/>
    <property type="project" value="UniProtKB-KW"/>
</dbReference>